<dbReference type="InterPro" id="IPR042485">
    <property type="entry name" value="T7SS_EccB_R3"/>
</dbReference>
<keyword evidence="5" id="KW-0547">Nucleotide-binding</keyword>
<keyword evidence="4 10" id="KW-0812">Transmembrane</keyword>
<dbReference type="AlphaFoldDB" id="I4BF02"/>
<protein>
    <submittedName>
        <fullName evidence="11">Type VII secretion protein EccB, Actinobacterial</fullName>
    </submittedName>
</protein>
<dbReference type="OrthoDB" id="3847604at2"/>
<gene>
    <name evidence="11" type="ordered locus">Mycch_1049</name>
</gene>
<dbReference type="EMBL" id="CP003053">
    <property type="protein sequence ID" value="AFM15859.1"/>
    <property type="molecule type" value="Genomic_DNA"/>
</dbReference>
<evidence type="ECO:0000256" key="10">
    <source>
        <dbReference type="SAM" id="Phobius"/>
    </source>
</evidence>
<evidence type="ECO:0000256" key="3">
    <source>
        <dbReference type="ARBA" id="ARBA00022475"/>
    </source>
</evidence>
<dbReference type="Proteomes" id="UP000006057">
    <property type="component" value="Chromosome"/>
</dbReference>
<feature type="transmembrane region" description="Helical" evidence="10">
    <location>
        <begin position="42"/>
        <end position="64"/>
    </location>
</feature>
<evidence type="ECO:0000256" key="5">
    <source>
        <dbReference type="ARBA" id="ARBA00022741"/>
    </source>
</evidence>
<organism evidence="11 12">
    <name type="scientific">Mycolicibacterium chubuense (strain NBB4)</name>
    <name type="common">Mycobacterium chubuense</name>
    <dbReference type="NCBI Taxonomy" id="710421"/>
    <lineage>
        <taxon>Bacteria</taxon>
        <taxon>Bacillati</taxon>
        <taxon>Actinomycetota</taxon>
        <taxon>Actinomycetes</taxon>
        <taxon>Mycobacteriales</taxon>
        <taxon>Mycobacteriaceae</taxon>
        <taxon>Mycolicibacterium</taxon>
    </lineage>
</organism>
<dbReference type="GO" id="GO:0016787">
    <property type="term" value="F:hydrolase activity"/>
    <property type="evidence" value="ECO:0007669"/>
    <property type="project" value="UniProtKB-KW"/>
</dbReference>
<evidence type="ECO:0000313" key="12">
    <source>
        <dbReference type="Proteomes" id="UP000006057"/>
    </source>
</evidence>
<evidence type="ECO:0000256" key="7">
    <source>
        <dbReference type="ARBA" id="ARBA00022840"/>
    </source>
</evidence>
<dbReference type="GO" id="GO:0005524">
    <property type="term" value="F:ATP binding"/>
    <property type="evidence" value="ECO:0007669"/>
    <property type="project" value="UniProtKB-KW"/>
</dbReference>
<keyword evidence="3" id="KW-1003">Cell membrane</keyword>
<dbReference type="InterPro" id="IPR007795">
    <property type="entry name" value="T7SS_EccB"/>
</dbReference>
<keyword evidence="6" id="KW-0378">Hydrolase</keyword>
<sequence>MAEQSTTRLQVSGYRFLVRRMEHALVRGDVRMVDDPLRAQSLSLISGAVLAVVAVAVCAALAVLRPAGGLGDASVVVVRETGAMYVRIDDTVHPVFNLASARLIVGSAAEPRLVAARALQGVRRGPRLGIPGAPEQIPPPLGPDDADWTVCDDAAGETTVIAGAPAGAREARTVLVTPRGASAATTFLLYDGWRARVDLRHPAVVRALRLEGVAAQPVSAALLSVIPEAPAIEPPRIPGAGEPGPRSLRDHPVGSVVAVARAGSAGSDYFVVLGGGVQRIGEVAADLIRYTDSRVDQQIPSVAPDVVGALPVVDSLPVTTYPDRGGVDRAAVVCAHWRPGTGETGSHTAVFTPHAVPATSRALPFAGADAAGPGIDAVSVPAGHSAFVRSVGLTGDGQTSGSLFLVDESGVLFGVRDQDTGTLLGLVGPAEPAPWPVLALLPRGPELDRDAASLAVDGFPAAP</sequence>
<dbReference type="KEGG" id="mcb:Mycch_1049"/>
<dbReference type="HOGENOM" id="CLU_036302_3_0_11"/>
<comment type="similarity">
    <text evidence="2">Belongs to the EccB family.</text>
</comment>
<keyword evidence="8 10" id="KW-1133">Transmembrane helix</keyword>
<dbReference type="NCBIfam" id="TIGR03919">
    <property type="entry name" value="T7SS_EccB"/>
    <property type="match status" value="1"/>
</dbReference>
<dbReference type="Gene3D" id="3.30.2390.20">
    <property type="entry name" value="Type VII secretion system EccB, repeat 1 domain"/>
    <property type="match status" value="1"/>
</dbReference>
<dbReference type="Gene3D" id="2.40.50.910">
    <property type="entry name" value="Type VII secretion system EccB, repeat 3 domain"/>
    <property type="match status" value="1"/>
</dbReference>
<dbReference type="PATRIC" id="fig|710421.3.peg.1056"/>
<dbReference type="PANTHER" id="PTHR40765:SF2">
    <property type="entry name" value="ESX-2 SECRETION SYSTEM ATPASE ECCB2"/>
    <property type="match status" value="1"/>
</dbReference>
<evidence type="ECO:0000256" key="9">
    <source>
        <dbReference type="ARBA" id="ARBA00023136"/>
    </source>
</evidence>
<dbReference type="RefSeq" id="WP_014814343.1">
    <property type="nucleotide sequence ID" value="NC_018027.1"/>
</dbReference>
<dbReference type="STRING" id="710421.Mycch_1049"/>
<dbReference type="GO" id="GO:0005576">
    <property type="term" value="C:extracellular region"/>
    <property type="evidence" value="ECO:0007669"/>
    <property type="project" value="TreeGrafter"/>
</dbReference>
<dbReference type="eggNOG" id="COG3266">
    <property type="taxonomic scope" value="Bacteria"/>
</dbReference>
<reference evidence="11 12" key="1">
    <citation type="submission" date="2012-06" db="EMBL/GenBank/DDBJ databases">
        <title>Complete sequence of chromosome of Mycobacterium chubuense NBB4.</title>
        <authorList>
            <consortium name="US DOE Joint Genome Institute"/>
            <person name="Lucas S."/>
            <person name="Han J."/>
            <person name="Lapidus A."/>
            <person name="Cheng J.-F."/>
            <person name="Goodwin L."/>
            <person name="Pitluck S."/>
            <person name="Peters L."/>
            <person name="Mikhailova N."/>
            <person name="Teshima H."/>
            <person name="Detter J.C."/>
            <person name="Han C."/>
            <person name="Tapia R."/>
            <person name="Land M."/>
            <person name="Hauser L."/>
            <person name="Kyrpides N."/>
            <person name="Ivanova N."/>
            <person name="Pagani I."/>
            <person name="Mattes T."/>
            <person name="Holmes A."/>
            <person name="Rutledge P."/>
            <person name="Paulsen I."/>
            <person name="Coleman N."/>
            <person name="Woyke T."/>
        </authorList>
    </citation>
    <scope>NUCLEOTIDE SEQUENCE [LARGE SCALE GENOMIC DNA]</scope>
    <source>
        <strain evidence="11 12">NBB4</strain>
    </source>
</reference>
<evidence type="ECO:0000256" key="1">
    <source>
        <dbReference type="ARBA" id="ARBA00004162"/>
    </source>
</evidence>
<comment type="subcellular location">
    <subcellularLocation>
        <location evidence="1">Cell membrane</location>
        <topology evidence="1">Single-pass membrane protein</topology>
    </subcellularLocation>
</comment>
<dbReference type="Pfam" id="PF05108">
    <property type="entry name" value="T7SS_ESX1_EccB"/>
    <property type="match status" value="1"/>
</dbReference>
<evidence type="ECO:0000256" key="8">
    <source>
        <dbReference type="ARBA" id="ARBA00022989"/>
    </source>
</evidence>
<proteinExistence type="inferred from homology"/>
<evidence type="ECO:0000256" key="2">
    <source>
        <dbReference type="ARBA" id="ARBA00008149"/>
    </source>
</evidence>
<evidence type="ECO:0000256" key="4">
    <source>
        <dbReference type="ARBA" id="ARBA00022692"/>
    </source>
</evidence>
<evidence type="ECO:0000256" key="6">
    <source>
        <dbReference type="ARBA" id="ARBA00022801"/>
    </source>
</evidence>
<keyword evidence="7" id="KW-0067">ATP-binding</keyword>
<name>I4BF02_MYCCN</name>
<evidence type="ECO:0000313" key="11">
    <source>
        <dbReference type="EMBL" id="AFM15859.1"/>
    </source>
</evidence>
<accession>I4BF02</accession>
<keyword evidence="9 10" id="KW-0472">Membrane</keyword>
<dbReference type="GO" id="GO:0005886">
    <property type="term" value="C:plasma membrane"/>
    <property type="evidence" value="ECO:0007669"/>
    <property type="project" value="UniProtKB-SubCell"/>
</dbReference>
<dbReference type="PANTHER" id="PTHR40765">
    <property type="entry name" value="ESX-2 SECRETION SYSTEM ATPASE ECCB2"/>
    <property type="match status" value="1"/>
</dbReference>
<keyword evidence="12" id="KW-1185">Reference proteome</keyword>
<dbReference type="InterPro" id="IPR044857">
    <property type="entry name" value="T7SS_EccB_R1"/>
</dbReference>